<dbReference type="EMBL" id="JARSFG010000017">
    <property type="protein sequence ID" value="MEC1179500.1"/>
    <property type="molecule type" value="Genomic_DNA"/>
</dbReference>
<name>A0AAW9NXJ6_9BACL</name>
<keyword evidence="1" id="KW-1133">Transmembrane helix</keyword>
<dbReference type="InterPro" id="IPR035211">
    <property type="entry name" value="DUF5325"/>
</dbReference>
<protein>
    <submittedName>
        <fullName evidence="2">DUF5325 family protein</fullName>
    </submittedName>
</protein>
<evidence type="ECO:0000313" key="3">
    <source>
        <dbReference type="Proteomes" id="UP001344888"/>
    </source>
</evidence>
<dbReference type="Pfam" id="PF17259">
    <property type="entry name" value="DUF5325"/>
    <property type="match status" value="1"/>
</dbReference>
<proteinExistence type="predicted"/>
<reference evidence="2 3" key="1">
    <citation type="submission" date="2023-03" db="EMBL/GenBank/DDBJ databases">
        <title>Bacillus Genome Sequencing.</title>
        <authorList>
            <person name="Dunlap C."/>
        </authorList>
    </citation>
    <scope>NUCLEOTIDE SEQUENCE [LARGE SCALE GENOMIC DNA]</scope>
    <source>
        <strain evidence="2 3">B-59205</strain>
    </source>
</reference>
<evidence type="ECO:0000313" key="2">
    <source>
        <dbReference type="EMBL" id="MEC1179500.1"/>
    </source>
</evidence>
<evidence type="ECO:0000256" key="1">
    <source>
        <dbReference type="SAM" id="Phobius"/>
    </source>
</evidence>
<keyword evidence="3" id="KW-1185">Reference proteome</keyword>
<comment type="caution">
    <text evidence="2">The sequence shown here is derived from an EMBL/GenBank/DDBJ whole genome shotgun (WGS) entry which is preliminary data.</text>
</comment>
<dbReference type="AlphaFoldDB" id="A0AAW9NXJ6"/>
<organism evidence="2 3">
    <name type="scientific">Metasolibacillus meyeri</name>
    <dbReference type="NCBI Taxonomy" id="1071052"/>
    <lineage>
        <taxon>Bacteria</taxon>
        <taxon>Bacillati</taxon>
        <taxon>Bacillota</taxon>
        <taxon>Bacilli</taxon>
        <taxon>Bacillales</taxon>
        <taxon>Caryophanaceae</taxon>
        <taxon>Metasolibacillus</taxon>
    </lineage>
</organism>
<feature type="transmembrane region" description="Helical" evidence="1">
    <location>
        <begin position="39"/>
        <end position="59"/>
    </location>
</feature>
<keyword evidence="1" id="KW-0812">Transmembrane</keyword>
<sequence length="71" mass="7723">MNKAKLVMFIYALAAILSMIGIGFSVSLIGVTGTEYDKAGIMGVIACIVVLCIIFMMAFKTKRKFKEQGLL</sequence>
<dbReference type="Proteomes" id="UP001344888">
    <property type="component" value="Unassembled WGS sequence"/>
</dbReference>
<dbReference type="RefSeq" id="WP_326123969.1">
    <property type="nucleotide sequence ID" value="NZ_JARSFG010000017.1"/>
</dbReference>
<gene>
    <name evidence="2" type="ORF">P9B03_13460</name>
</gene>
<accession>A0AAW9NXJ6</accession>
<feature type="transmembrane region" description="Helical" evidence="1">
    <location>
        <begin position="7"/>
        <end position="33"/>
    </location>
</feature>
<keyword evidence="1" id="KW-0472">Membrane</keyword>